<dbReference type="SUPFAM" id="SSF54637">
    <property type="entry name" value="Thioesterase/thiol ester dehydrase-isomerase"/>
    <property type="match status" value="2"/>
</dbReference>
<dbReference type="PRINTS" id="PR01483">
    <property type="entry name" value="FASYNTHASE"/>
</dbReference>
<dbReference type="Pfam" id="PF22235">
    <property type="entry name" value="FAS1_thioest_ins"/>
    <property type="match status" value="1"/>
</dbReference>
<feature type="domain" description="Malonyl-CoA:ACP transacylase (MAT)" evidence="8">
    <location>
        <begin position="686"/>
        <end position="1149"/>
    </location>
</feature>
<dbReference type="PANTHER" id="PTHR10982:SF21">
    <property type="entry name" value="FATTY ACID SYNTHASE SUBUNIT BETA"/>
    <property type="match status" value="1"/>
</dbReference>
<evidence type="ECO:0000256" key="2">
    <source>
        <dbReference type="ARBA" id="ARBA00022553"/>
    </source>
</evidence>
<dbReference type="InterPro" id="IPR041550">
    <property type="entry name" value="FASI_helical"/>
</dbReference>
<evidence type="ECO:0000256" key="1">
    <source>
        <dbReference type="ARBA" id="ARBA00022450"/>
    </source>
</evidence>
<dbReference type="InterPro" id="IPR016035">
    <property type="entry name" value="Acyl_Trfase/lysoPLipase"/>
</dbReference>
<evidence type="ECO:0000256" key="4">
    <source>
        <dbReference type="ARBA" id="ARBA00022801"/>
    </source>
</evidence>
<keyword evidence="2" id="KW-0597">Phosphoprotein</keyword>
<dbReference type="InterPro" id="IPR002539">
    <property type="entry name" value="MaoC-like_dom"/>
</dbReference>
<feature type="region of interest" description="Disordered" evidence="7">
    <location>
        <begin position="1174"/>
        <end position="1217"/>
    </location>
</feature>
<dbReference type="InterPro" id="IPR029069">
    <property type="entry name" value="HotDog_dom_sf"/>
</dbReference>
<dbReference type="Gene3D" id="6.10.60.10">
    <property type="match status" value="1"/>
</dbReference>
<dbReference type="InterPro" id="IPR050830">
    <property type="entry name" value="Fungal_FAS"/>
</dbReference>
<dbReference type="PANTHER" id="PTHR10982">
    <property type="entry name" value="MALONYL COA-ACYL CARRIER PROTEIN TRANSACYLASE"/>
    <property type="match status" value="1"/>
</dbReference>
<dbReference type="InterPro" id="IPR003965">
    <property type="entry name" value="Fatty_acid_synthase"/>
</dbReference>
<dbReference type="Proteomes" id="UP000077521">
    <property type="component" value="Unassembled WGS sequence"/>
</dbReference>
<dbReference type="Gene3D" id="3.30.1120.100">
    <property type="match status" value="1"/>
</dbReference>
<dbReference type="Gene3D" id="1.20.930.70">
    <property type="match status" value="1"/>
</dbReference>
<dbReference type="Gene3D" id="3.10.129.10">
    <property type="entry name" value="Hotdog Thioesterase"/>
    <property type="match status" value="2"/>
</dbReference>
<dbReference type="Gene3D" id="3.90.25.70">
    <property type="match status" value="1"/>
</dbReference>
<keyword evidence="5" id="KW-0521">NADP</keyword>
<evidence type="ECO:0000256" key="6">
    <source>
        <dbReference type="ARBA" id="ARBA00023002"/>
    </source>
</evidence>
<evidence type="ECO:0000313" key="9">
    <source>
        <dbReference type="EMBL" id="KAE8239913.1"/>
    </source>
</evidence>
<accession>A0A8T8SGD0</accession>
<organism evidence="9 10">
    <name type="scientific">Tilletia indica</name>
    <dbReference type="NCBI Taxonomy" id="43049"/>
    <lineage>
        <taxon>Eukaryota</taxon>
        <taxon>Fungi</taxon>
        <taxon>Dikarya</taxon>
        <taxon>Basidiomycota</taxon>
        <taxon>Ustilaginomycotina</taxon>
        <taxon>Exobasidiomycetes</taxon>
        <taxon>Tilletiales</taxon>
        <taxon>Tilletiaceae</taxon>
        <taxon>Tilletia</taxon>
    </lineage>
</organism>
<evidence type="ECO:0000259" key="8">
    <source>
        <dbReference type="SMART" id="SM00827"/>
    </source>
</evidence>
<dbReference type="GO" id="GO:0019171">
    <property type="term" value="F:(3R)-hydroxyacyl-[acyl-carrier-protein] dehydratase activity"/>
    <property type="evidence" value="ECO:0007669"/>
    <property type="project" value="InterPro"/>
</dbReference>
<dbReference type="Pfam" id="PF08354">
    <property type="entry name" value="Fas1-AflB-like_hel"/>
    <property type="match status" value="1"/>
</dbReference>
<dbReference type="InterPro" id="IPR001227">
    <property type="entry name" value="Ac_transferase_dom_sf"/>
</dbReference>
<dbReference type="Pfam" id="PF17951">
    <property type="entry name" value="FAS_meander"/>
    <property type="match status" value="1"/>
</dbReference>
<dbReference type="FunFam" id="3.90.25.70:FF:000001">
    <property type="entry name" value="Fatty acid synthase subunit alpha"/>
    <property type="match status" value="1"/>
</dbReference>
<dbReference type="GO" id="GO:0004318">
    <property type="term" value="F:enoyl-[acyl-carrier-protein] reductase (NADH) activity"/>
    <property type="evidence" value="ECO:0007669"/>
    <property type="project" value="InterPro"/>
</dbReference>
<feature type="compositionally biased region" description="Low complexity" evidence="7">
    <location>
        <begin position="1671"/>
        <end position="1680"/>
    </location>
</feature>
<keyword evidence="6" id="KW-0560">Oxidoreductase</keyword>
<dbReference type="InterPro" id="IPR013565">
    <property type="entry name" value="Fas1/AflB-like_central"/>
</dbReference>
<protein>
    <recommendedName>
        <fullName evidence="8">Malonyl-CoA:ACP transacylase (MAT) domain-containing protein</fullName>
    </recommendedName>
</protein>
<dbReference type="Pfam" id="PF18325">
    <property type="entry name" value="Fas_alpha_ACP"/>
    <property type="match status" value="1"/>
</dbReference>
<dbReference type="InterPro" id="IPR040883">
    <property type="entry name" value="FAS_meander"/>
</dbReference>
<dbReference type="SMART" id="SM00827">
    <property type="entry name" value="PKS_AT"/>
    <property type="match status" value="1"/>
</dbReference>
<comment type="caution">
    <text evidence="9">The sequence shown here is derived from an EMBL/GenBank/DDBJ whole genome shotgun (WGS) entry which is preliminary data.</text>
</comment>
<keyword evidence="3" id="KW-0808">Transferase</keyword>
<gene>
    <name evidence="9" type="ORF">A4X13_0g8017</name>
</gene>
<dbReference type="GO" id="GO:0005835">
    <property type="term" value="C:fatty acid synthase complex"/>
    <property type="evidence" value="ECO:0007669"/>
    <property type="project" value="InterPro"/>
</dbReference>
<dbReference type="Gene3D" id="6.10.140.1400">
    <property type="match status" value="1"/>
</dbReference>
<name>A0A8T8SGD0_9BASI</name>
<evidence type="ECO:0000256" key="5">
    <source>
        <dbReference type="ARBA" id="ARBA00022857"/>
    </source>
</evidence>
<dbReference type="GO" id="GO:0006633">
    <property type="term" value="P:fatty acid biosynthetic process"/>
    <property type="evidence" value="ECO:0007669"/>
    <property type="project" value="InterPro"/>
</dbReference>
<reference evidence="9" key="2">
    <citation type="journal article" date="2019" name="IMA Fungus">
        <title>Genome sequencing and comparison of five Tilletia species to identify candidate genes for the detection of regulated species infecting wheat.</title>
        <authorList>
            <person name="Nguyen H.D.T."/>
            <person name="Sultana T."/>
            <person name="Kesanakurti P."/>
            <person name="Hambleton S."/>
        </authorList>
    </citation>
    <scope>NUCLEOTIDE SEQUENCE</scope>
    <source>
        <strain evidence="9">DAOMC 236416</strain>
    </source>
</reference>
<dbReference type="Pfam" id="PF00698">
    <property type="entry name" value="Acyl_transf_1"/>
    <property type="match status" value="1"/>
</dbReference>
<dbReference type="InterPro" id="IPR040899">
    <property type="entry name" value="Fas_alpha_ACP"/>
</dbReference>
<dbReference type="GO" id="GO:0008897">
    <property type="term" value="F:holo-[acyl-carrier-protein] synthase activity"/>
    <property type="evidence" value="ECO:0007669"/>
    <property type="project" value="InterPro"/>
</dbReference>
<keyword evidence="1" id="KW-0596">Phosphopantetheine</keyword>
<feature type="non-terminal residue" evidence="9">
    <location>
        <position position="1"/>
    </location>
</feature>
<dbReference type="InterPro" id="IPR036291">
    <property type="entry name" value="NAD(P)-bd_dom_sf"/>
</dbReference>
<dbReference type="SUPFAM" id="SSF51735">
    <property type="entry name" value="NAD(P)-binding Rossmann-fold domains"/>
    <property type="match status" value="1"/>
</dbReference>
<dbReference type="Gene3D" id="6.10.250.1850">
    <property type="match status" value="1"/>
</dbReference>
<feature type="compositionally biased region" description="Low complexity" evidence="7">
    <location>
        <begin position="1186"/>
        <end position="1213"/>
    </location>
</feature>
<keyword evidence="10" id="KW-1185">Reference proteome</keyword>
<dbReference type="CDD" id="cd03447">
    <property type="entry name" value="FAS_MaoC"/>
    <property type="match status" value="1"/>
</dbReference>
<evidence type="ECO:0000313" key="10">
    <source>
        <dbReference type="Proteomes" id="UP000077521"/>
    </source>
</evidence>
<reference evidence="9" key="1">
    <citation type="submission" date="2016-04" db="EMBL/GenBank/DDBJ databases">
        <authorList>
            <person name="Nguyen H.D."/>
            <person name="Samba Siva P."/>
            <person name="Cullis J."/>
            <person name="Levesque C.A."/>
            <person name="Hambleton S."/>
        </authorList>
    </citation>
    <scope>NUCLEOTIDE SEQUENCE</scope>
    <source>
        <strain evidence="9">DAOMC 236416</strain>
    </source>
</reference>
<dbReference type="GO" id="GO:0016787">
    <property type="term" value="F:hydrolase activity"/>
    <property type="evidence" value="ECO:0007669"/>
    <property type="project" value="UniProtKB-KW"/>
</dbReference>
<dbReference type="Pfam" id="PF01575">
    <property type="entry name" value="MaoC_dehydratas"/>
    <property type="match status" value="1"/>
</dbReference>
<sequence length="1805" mass="198736">DVAFFLALCQRPGQKPVPFIPVLDEHFQTWFKKDSLWQAEDLDAVFDQDPQRVCVLQGPVAARHATRVDEPIKEMLGNVEQRLIQLLLERFYDGDATKVPTVQYLSREAPLNDTAQACQALGIKFAESSEGDNISRRFELGSKLPEHNQWLAALAGPNASWLSAILRKTSVVQNRNYINNPIKRMFAPRAGQKAEVVFDIKTMEPLSIKLQGATRSFGPTNSNFVAVHLSKDPSSKTIKATISEERRGESIPLELEYIYRPDQPFAPIHESMEDRNNRVRAFYSQLWFDSAEAWKTPADAGVYKGPVKTLDASAIKRFCQIVENRNVGYHLHGQAPIDFAIVAGWEAIMQALMASADADLLTLVHLSNRFTMVKGAKPLQVGDVCMATATTKSIRISDTGKSVAVTGVVLRKVGEEFVPAIEVTSSFFYRGRYNDYAKCFDRTHDTYDVEIKTEADVSVMLTKDWIDWSSEVKPEPGMKLEFEITSELHFKDGNSFSAVNVQGAIYHRDTKGERTKRASIEYEADSVSFGNPVVEYVKRLGGSTRGPIPLENGYSINPPSTSSSFVAPASNEAYSLTSGDFNPIHVNPYFSDFAALPGTITHGMFLSAATRKYVEEIAAEGHPERCLSFEANFTGMVLPGDVLNVRLRHVAMQAGNKVVKVETVNQRGEKVIDGSAEIMQPPTTFVFTGQGSQEPGMGMDLYNASATSKAIWDEADQHLRESMGFSILEIVNKNPGSKTVYFGGVKGHAIRERYMSMAYDAVDEQGKAVTLPLFPEITNQTQSYTFQSPKGLLYATQFSQISICLVELSAFRDMQDRGLIPEEAAFAGHSLGEYAALAALAGVLQVKDLVDVVLYRGLTMQRAVQRDEEGRSNYGMMACNPSRISPTFTEAALHEVIDTVSRVSNRLLQTVNMNVYNQQYVVAGELVTLLTTTNVLNFIKIKKIDLPELLKQMTTEEVREKLTEIVTEIFKAAVEEEKKGTIQLQRGFATIPLAGIDVPFHSRYLTGGVTPFRAYLSKRINVENISPEKLRLRYIPNLVASPFEVTKEYAELIFNQTESSRLGKALANWERDGWATKEKEQQLTALLLIELLAYQFASPVRWIETQDILFSPPYDFERLVEFGPSPTLVGMAQRTHKLKYAKADLARGKRRMMLCHGKDQEAIYYAFADAEEDDSAGGESSNAPETSAPGPAAIATPAPTPAASAAPTAAAASVSDEPLKATDTIRAILAQKLKKPITEIPLGKAIKDMVGGKSTLQNELIGDLQLEFGSLPERGEEMPLEELGSTLNSGYSGALGKHTTGLISRVIGGKLPGGFNMSSVKAHLAKAWGLGSGRTDGVLLVALSQEPAKRLTSEPEAKTWLDSVVGSYSALNGLNLQQGGAASGGAGGAGGAVISSEELDKLRAHEQAHARRQIQILERYLDEDHRTSARDADSLRLELKAAQGQLDSIASEHGEVYTKGIMPRFEPLKARHFSSYWNWSRQDAMLAFYAIIHGELTTVDREITARCLTIMNRADQAMVDYMQFYVDRCSPSMGPTYELAKTFGQQLIDNCKEAIVESARYKEVHAPTAPHTEIDARGNIVYTEAKRIGVRKLEAYVKEMATGTRVGPQVNVEKAQENIGKLWLLIKNEPSMSKLSKATLKSLYTEAVRSLGSPSPRPRITGPRQTRNRRTSTNTARPANVDAVGMPDDRQPFLSIQRKVAGKWQASQKLTSVYFSLLEEMATNGVTFKGQNALLTGVGKGSIGLAIVRGLLAGGARVIITTSSYSRATVEYYQRIYQEVGARGSTLTVVPLNAGSRQDVDSLVD</sequence>
<evidence type="ECO:0000256" key="7">
    <source>
        <dbReference type="SAM" id="MobiDB-lite"/>
    </source>
</evidence>
<feature type="region of interest" description="Disordered" evidence="7">
    <location>
        <begin position="1649"/>
        <end position="1684"/>
    </location>
</feature>
<dbReference type="GO" id="GO:0004312">
    <property type="term" value="F:fatty acid synthase activity"/>
    <property type="evidence" value="ECO:0007669"/>
    <property type="project" value="InterPro"/>
</dbReference>
<feature type="non-terminal residue" evidence="9">
    <location>
        <position position="1805"/>
    </location>
</feature>
<proteinExistence type="predicted"/>
<dbReference type="Pfam" id="PF18314">
    <property type="entry name" value="FAS_I_H"/>
    <property type="match status" value="1"/>
</dbReference>
<dbReference type="EMBL" id="LWDF02001195">
    <property type="protein sequence ID" value="KAE8239913.1"/>
    <property type="molecule type" value="Genomic_DNA"/>
</dbReference>
<dbReference type="SUPFAM" id="SSF52151">
    <property type="entry name" value="FabD/lysophospholipase-like"/>
    <property type="match status" value="1"/>
</dbReference>
<evidence type="ECO:0000256" key="3">
    <source>
        <dbReference type="ARBA" id="ARBA00022679"/>
    </source>
</evidence>
<dbReference type="Gene3D" id="3.40.366.10">
    <property type="entry name" value="Malonyl-Coenzyme A Acyl Carrier Protein, domain 2"/>
    <property type="match status" value="1"/>
</dbReference>
<keyword evidence="4" id="KW-0378">Hydrolase</keyword>
<dbReference type="Gene3D" id="3.40.50.720">
    <property type="entry name" value="NAD(P)-binding Rossmann-like Domain"/>
    <property type="match status" value="1"/>
</dbReference>
<dbReference type="Gene3D" id="6.10.250.1930">
    <property type="match status" value="1"/>
</dbReference>
<dbReference type="InterPro" id="IPR014043">
    <property type="entry name" value="Acyl_transferase_dom"/>
</dbReference>